<proteinExistence type="predicted"/>
<dbReference type="EMBL" id="JAGIOD010000001">
    <property type="protein sequence ID" value="MBP2381077.1"/>
    <property type="molecule type" value="Genomic_DNA"/>
</dbReference>
<reference evidence="3 4" key="1">
    <citation type="submission" date="2021-03" db="EMBL/GenBank/DDBJ databases">
        <title>Sequencing the genomes of 1000 actinobacteria strains.</title>
        <authorList>
            <person name="Klenk H.-P."/>
        </authorList>
    </citation>
    <scope>NUCLEOTIDE SEQUENCE [LARGE SCALE GENOMIC DNA]</scope>
    <source>
        <strain evidence="3 4">DSM 14566</strain>
    </source>
</reference>
<comment type="caution">
    <text evidence="3">The sequence shown here is derived from an EMBL/GenBank/DDBJ whole genome shotgun (WGS) entry which is preliminary data.</text>
</comment>
<organism evidence="3 4">
    <name type="scientific">Brachybacterium sacelli</name>
    <dbReference type="NCBI Taxonomy" id="173364"/>
    <lineage>
        <taxon>Bacteria</taxon>
        <taxon>Bacillati</taxon>
        <taxon>Actinomycetota</taxon>
        <taxon>Actinomycetes</taxon>
        <taxon>Micrococcales</taxon>
        <taxon>Dermabacteraceae</taxon>
        <taxon>Brachybacterium</taxon>
    </lineage>
</organism>
<sequence length="249" mass="27133">MNTDASEVPPAGPPAARRHEPSRRQAQADTTRSQLLLAAERLYATHGISEVSNRQVAEAAGSANNSAVGYYLGTKSDLLEAMLSAHNDPIAQDMKRMVERTAGSPHLHDYVQCLVRPYTDHLARLGTPSWFARVIAQVVTDPTLVRTRLFETTLGPTMRQAFSAMWPQIAAAPEGTVEMRQHVLRNMVIHTCAEQERLAHHSGTPADWELVSEVLIHSVTAILTHVPECAADPSDSAPSEHSGDPDPTV</sequence>
<evidence type="ECO:0000259" key="2">
    <source>
        <dbReference type="Pfam" id="PF17939"/>
    </source>
</evidence>
<feature type="region of interest" description="Disordered" evidence="1">
    <location>
        <begin position="1"/>
        <end position="31"/>
    </location>
</feature>
<dbReference type="InterPro" id="IPR041586">
    <property type="entry name" value="PsrA_TetR_C"/>
</dbReference>
<evidence type="ECO:0000313" key="4">
    <source>
        <dbReference type="Proteomes" id="UP001519290"/>
    </source>
</evidence>
<gene>
    <name evidence="3" type="ORF">JOF43_001034</name>
</gene>
<dbReference type="SUPFAM" id="SSF46689">
    <property type="entry name" value="Homeodomain-like"/>
    <property type="match status" value="1"/>
</dbReference>
<dbReference type="Proteomes" id="UP001519290">
    <property type="component" value="Unassembled WGS sequence"/>
</dbReference>
<dbReference type="InterPro" id="IPR009057">
    <property type="entry name" value="Homeodomain-like_sf"/>
</dbReference>
<feature type="region of interest" description="Disordered" evidence="1">
    <location>
        <begin position="229"/>
        <end position="249"/>
    </location>
</feature>
<protein>
    <submittedName>
        <fullName evidence="3">AcrR family transcriptional regulator</fullName>
    </submittedName>
</protein>
<evidence type="ECO:0000313" key="3">
    <source>
        <dbReference type="EMBL" id="MBP2381077.1"/>
    </source>
</evidence>
<accession>A0ABS4WY08</accession>
<dbReference type="Pfam" id="PF17939">
    <property type="entry name" value="TetR_C_30"/>
    <property type="match status" value="1"/>
</dbReference>
<keyword evidence="4" id="KW-1185">Reference proteome</keyword>
<name>A0ABS4WY08_9MICO</name>
<dbReference type="RefSeq" id="WP_209899979.1">
    <property type="nucleotide sequence ID" value="NZ_BAAAJW010000004.1"/>
</dbReference>
<evidence type="ECO:0000256" key="1">
    <source>
        <dbReference type="SAM" id="MobiDB-lite"/>
    </source>
</evidence>
<dbReference type="Gene3D" id="1.10.357.10">
    <property type="entry name" value="Tetracycline Repressor, domain 2"/>
    <property type="match status" value="1"/>
</dbReference>
<feature type="domain" description="PsrA tetracyclin repressor-like C-terminal" evidence="2">
    <location>
        <begin position="113"/>
        <end position="221"/>
    </location>
</feature>